<keyword evidence="15 22" id="KW-1133">Transmembrane helix</keyword>
<dbReference type="Pfam" id="PF00560">
    <property type="entry name" value="LRR_1"/>
    <property type="match status" value="1"/>
</dbReference>
<reference evidence="24" key="2">
    <citation type="submission" date="2015-06" db="UniProtKB">
        <authorList>
            <consortium name="EnsemblPlants"/>
        </authorList>
    </citation>
    <scope>IDENTIFICATION</scope>
</reference>
<dbReference type="SMART" id="SM00369">
    <property type="entry name" value="LRR_TYP"/>
    <property type="match status" value="6"/>
</dbReference>
<comment type="similarity">
    <text evidence="2">Belongs to the RLP family.</text>
</comment>
<accession>A0A0E0MRU7</accession>
<evidence type="ECO:0000256" key="14">
    <source>
        <dbReference type="ARBA" id="ARBA00022840"/>
    </source>
</evidence>
<dbReference type="Proteomes" id="UP000008022">
    <property type="component" value="Unassembled WGS sequence"/>
</dbReference>
<feature type="transmembrane region" description="Helical" evidence="22">
    <location>
        <begin position="673"/>
        <end position="697"/>
    </location>
</feature>
<evidence type="ECO:0000256" key="10">
    <source>
        <dbReference type="ARBA" id="ARBA00022729"/>
    </source>
</evidence>
<dbReference type="EC" id="2.7.11.1" evidence="3"/>
<keyword evidence="11" id="KW-0677">Repeat</keyword>
<feature type="compositionally biased region" description="Basic and acidic residues" evidence="21">
    <location>
        <begin position="749"/>
        <end position="765"/>
    </location>
</feature>
<dbReference type="InterPro" id="IPR032675">
    <property type="entry name" value="LRR_dom_sf"/>
</dbReference>
<dbReference type="Gene3D" id="3.80.10.10">
    <property type="entry name" value="Ribonuclease Inhibitor"/>
    <property type="match status" value="4"/>
</dbReference>
<keyword evidence="8" id="KW-0808">Transferase</keyword>
<feature type="compositionally biased region" description="Basic and acidic residues" evidence="21">
    <location>
        <begin position="706"/>
        <end position="719"/>
    </location>
</feature>
<evidence type="ECO:0000256" key="2">
    <source>
        <dbReference type="ARBA" id="ARBA00009592"/>
    </source>
</evidence>
<evidence type="ECO:0000256" key="20">
    <source>
        <dbReference type="ARBA" id="ARBA00048679"/>
    </source>
</evidence>
<evidence type="ECO:0000256" key="17">
    <source>
        <dbReference type="ARBA" id="ARBA00023170"/>
    </source>
</evidence>
<dbReference type="Pfam" id="PF13855">
    <property type="entry name" value="LRR_8"/>
    <property type="match status" value="1"/>
</dbReference>
<dbReference type="PANTHER" id="PTHR27000">
    <property type="entry name" value="LEUCINE-RICH REPEAT RECEPTOR-LIKE PROTEIN KINASE FAMILY PROTEIN-RELATED"/>
    <property type="match status" value="1"/>
</dbReference>
<keyword evidence="12" id="KW-0547">Nucleotide-binding</keyword>
<dbReference type="Gramene" id="ORUFI01G04480.1">
    <property type="protein sequence ID" value="ORUFI01G04480.1"/>
    <property type="gene ID" value="ORUFI01G04480"/>
</dbReference>
<feature type="compositionally biased region" description="Low complexity" evidence="21">
    <location>
        <begin position="784"/>
        <end position="801"/>
    </location>
</feature>
<dbReference type="STRING" id="4529.A0A0E0MRU7"/>
<keyword evidence="16 22" id="KW-0472">Membrane</keyword>
<evidence type="ECO:0000256" key="12">
    <source>
        <dbReference type="ARBA" id="ARBA00022741"/>
    </source>
</evidence>
<evidence type="ECO:0000256" key="6">
    <source>
        <dbReference type="ARBA" id="ARBA00022614"/>
    </source>
</evidence>
<evidence type="ECO:0000256" key="9">
    <source>
        <dbReference type="ARBA" id="ARBA00022692"/>
    </source>
</evidence>
<dbReference type="SUPFAM" id="SSF52058">
    <property type="entry name" value="L domain-like"/>
    <property type="match status" value="3"/>
</dbReference>
<keyword evidence="10" id="KW-0732">Signal</keyword>
<dbReference type="GO" id="GO:0005886">
    <property type="term" value="C:plasma membrane"/>
    <property type="evidence" value="ECO:0007669"/>
    <property type="project" value="UniProtKB-SubCell"/>
</dbReference>
<dbReference type="InterPro" id="IPR055414">
    <property type="entry name" value="LRR_R13L4/SHOC2-like"/>
</dbReference>
<evidence type="ECO:0000256" key="8">
    <source>
        <dbReference type="ARBA" id="ARBA00022679"/>
    </source>
</evidence>
<reference evidence="25" key="1">
    <citation type="submission" date="2013-06" db="EMBL/GenBank/DDBJ databases">
        <authorList>
            <person name="Zhao Q."/>
        </authorList>
    </citation>
    <scope>NUCLEOTIDE SEQUENCE</scope>
    <source>
        <strain evidence="25">cv. W1943</strain>
    </source>
</reference>
<evidence type="ECO:0000256" key="1">
    <source>
        <dbReference type="ARBA" id="ARBA00004162"/>
    </source>
</evidence>
<dbReference type="InterPro" id="IPR001611">
    <property type="entry name" value="Leu-rich_rpt"/>
</dbReference>
<feature type="region of interest" description="Disordered" evidence="21">
    <location>
        <begin position="749"/>
        <end position="820"/>
    </location>
</feature>
<dbReference type="GO" id="GO:0004674">
    <property type="term" value="F:protein serine/threonine kinase activity"/>
    <property type="evidence" value="ECO:0007669"/>
    <property type="project" value="UniProtKB-KW"/>
</dbReference>
<feature type="domain" description="Disease resistance R13L4/SHOC-2-like LRR" evidence="23">
    <location>
        <begin position="111"/>
        <end position="248"/>
    </location>
</feature>
<feature type="region of interest" description="Disordered" evidence="21">
    <location>
        <begin position="706"/>
        <end position="725"/>
    </location>
</feature>
<comment type="catalytic activity">
    <reaction evidence="19">
        <text>L-threonyl-[protein] + ATP = O-phospho-L-threonyl-[protein] + ADP + H(+)</text>
        <dbReference type="Rhea" id="RHEA:46608"/>
        <dbReference type="Rhea" id="RHEA-COMP:11060"/>
        <dbReference type="Rhea" id="RHEA-COMP:11605"/>
        <dbReference type="ChEBI" id="CHEBI:15378"/>
        <dbReference type="ChEBI" id="CHEBI:30013"/>
        <dbReference type="ChEBI" id="CHEBI:30616"/>
        <dbReference type="ChEBI" id="CHEBI:61977"/>
        <dbReference type="ChEBI" id="CHEBI:456216"/>
        <dbReference type="EC" id="2.7.11.1"/>
    </reaction>
</comment>
<dbReference type="eggNOG" id="KOG0619">
    <property type="taxonomic scope" value="Eukaryota"/>
</dbReference>
<comment type="catalytic activity">
    <reaction evidence="20">
        <text>L-seryl-[protein] + ATP = O-phospho-L-seryl-[protein] + ADP + H(+)</text>
        <dbReference type="Rhea" id="RHEA:17989"/>
        <dbReference type="Rhea" id="RHEA-COMP:9863"/>
        <dbReference type="Rhea" id="RHEA-COMP:11604"/>
        <dbReference type="ChEBI" id="CHEBI:15378"/>
        <dbReference type="ChEBI" id="CHEBI:29999"/>
        <dbReference type="ChEBI" id="CHEBI:30616"/>
        <dbReference type="ChEBI" id="CHEBI:83421"/>
        <dbReference type="ChEBI" id="CHEBI:456216"/>
        <dbReference type="EC" id="2.7.11.1"/>
    </reaction>
</comment>
<evidence type="ECO:0000256" key="21">
    <source>
        <dbReference type="SAM" id="MobiDB-lite"/>
    </source>
</evidence>
<keyword evidence="17" id="KW-0675">Receptor</keyword>
<evidence type="ECO:0000256" key="18">
    <source>
        <dbReference type="ARBA" id="ARBA00023180"/>
    </source>
</evidence>
<name>A0A0E0MRU7_ORYRU</name>
<evidence type="ECO:0000256" key="11">
    <source>
        <dbReference type="ARBA" id="ARBA00022737"/>
    </source>
</evidence>
<evidence type="ECO:0000256" key="16">
    <source>
        <dbReference type="ARBA" id="ARBA00023136"/>
    </source>
</evidence>
<evidence type="ECO:0000256" key="22">
    <source>
        <dbReference type="SAM" id="Phobius"/>
    </source>
</evidence>
<dbReference type="GO" id="GO:0009742">
    <property type="term" value="P:brassinosteroid mediated signaling pathway"/>
    <property type="evidence" value="ECO:0007669"/>
    <property type="project" value="UniProtKB-KW"/>
</dbReference>
<dbReference type="FunFam" id="3.80.10.10:FF:000095">
    <property type="entry name" value="LRR receptor-like serine/threonine-protein kinase GSO1"/>
    <property type="match status" value="1"/>
</dbReference>
<dbReference type="AlphaFoldDB" id="A0A0E0MRU7"/>
<dbReference type="Pfam" id="PF23598">
    <property type="entry name" value="LRR_14"/>
    <property type="match status" value="1"/>
</dbReference>
<proteinExistence type="inferred from homology"/>
<keyword evidence="6" id="KW-0433">Leucine-rich repeat</keyword>
<dbReference type="EnsemblPlants" id="ORUFI01G04480.1">
    <property type="protein sequence ID" value="ORUFI01G04480.1"/>
    <property type="gene ID" value="ORUFI01G04480"/>
</dbReference>
<evidence type="ECO:0000256" key="4">
    <source>
        <dbReference type="ARBA" id="ARBA00022475"/>
    </source>
</evidence>
<evidence type="ECO:0000256" key="13">
    <source>
        <dbReference type="ARBA" id="ARBA00022777"/>
    </source>
</evidence>
<dbReference type="OMA" id="ADSTYHE"/>
<keyword evidence="25" id="KW-1185">Reference proteome</keyword>
<evidence type="ECO:0000313" key="24">
    <source>
        <dbReference type="EnsemblPlants" id="ORUFI01G04480.1"/>
    </source>
</evidence>
<evidence type="ECO:0000256" key="19">
    <source>
        <dbReference type="ARBA" id="ARBA00047899"/>
    </source>
</evidence>
<dbReference type="PANTHER" id="PTHR27000:SF810">
    <property type="entry name" value="LEUCINE-RICH REPEAT-CONTAINING N-TERMINAL PLANT-TYPE DOMAIN-CONTAINING PROTEIN"/>
    <property type="match status" value="1"/>
</dbReference>
<evidence type="ECO:0000256" key="7">
    <source>
        <dbReference type="ARBA" id="ARBA00022626"/>
    </source>
</evidence>
<dbReference type="GO" id="GO:0005524">
    <property type="term" value="F:ATP binding"/>
    <property type="evidence" value="ECO:0007669"/>
    <property type="project" value="UniProtKB-KW"/>
</dbReference>
<evidence type="ECO:0000256" key="5">
    <source>
        <dbReference type="ARBA" id="ARBA00022527"/>
    </source>
</evidence>
<dbReference type="HOGENOM" id="CLU_000288_18_3_1"/>
<keyword evidence="9 22" id="KW-0812">Transmembrane</keyword>
<evidence type="ECO:0000256" key="3">
    <source>
        <dbReference type="ARBA" id="ARBA00012513"/>
    </source>
</evidence>
<keyword evidence="5" id="KW-0723">Serine/threonine-protein kinase</keyword>
<dbReference type="FunFam" id="3.80.10.10:FF:000041">
    <property type="entry name" value="LRR receptor-like serine/threonine-protein kinase ERECTA"/>
    <property type="match status" value="1"/>
</dbReference>
<dbReference type="FunFam" id="3.80.10.10:FF:000111">
    <property type="entry name" value="LRR receptor-like serine/threonine-protein kinase ERECTA"/>
    <property type="match status" value="1"/>
</dbReference>
<evidence type="ECO:0000259" key="23">
    <source>
        <dbReference type="Pfam" id="PF23598"/>
    </source>
</evidence>
<comment type="subcellular location">
    <subcellularLocation>
        <location evidence="1">Cell membrane</location>
        <topology evidence="1">Single-pass membrane protein</topology>
    </subcellularLocation>
</comment>
<keyword evidence="18" id="KW-0325">Glycoprotein</keyword>
<keyword evidence="13" id="KW-0418">Kinase</keyword>
<protein>
    <recommendedName>
        <fullName evidence="3">non-specific serine/threonine protein kinase</fullName>
        <ecNumber evidence="3">2.7.11.1</ecNumber>
    </recommendedName>
</protein>
<keyword evidence="14" id="KW-0067">ATP-binding</keyword>
<keyword evidence="7" id="KW-1070">Brassinosteroid signaling pathway</keyword>
<sequence length="820" mass="89585">MLYPRPLLTFGFLAYQTVGSLVLFVDPFLPCTRLLFNDLSGPIPNFATFSSLRVLQLGHNFLQGQVSPLIFQHKKLVTVDLYNNLELSGSLPNFSVASNLENIFVSETSFYGEIPSSIGNLKYLKNLGVGASQFSGELPSSIGWLKSLNSLEISGTTIVGTIPSWITNLTSLTILQFSRCGLTGSIPSFLGKLPQHISNFTNLSTLFLNSNNLVGTMKLASLWGLQHLRYLDISDNNLVVVDGKSWNDSGVASLILAHNKFTSVGSNPFIPLQIDWLDLSNNMFEGTIPIPQGSARLLDYSNNMFSSIPFNFTAHLSHVTLFNAPGNNFSGEIPPSFCTATELQYLDLSNNNFSGSIPSCLIENVNGIQILNLNANQLDGEIPDTIKEGCSFHALYFSGNRIEGQLPRSLLACQNLEILDAGNNQINDIFPCWMSKLRRLQVLVLKSNKLFGHVVQSLTDEESTCAFPNAIIIDISSNSFSGPLPKDKWFKKLESMLHIDTNTSLVMDHAVPSVGLVYRYKASLTYKGHDTTLAQILRTLVFIDFSNNAFNGSIPEIVGELVLTHGINMSHNFLAGPIPSQLGGLKQLEALDLSSNQLSGVIPQELASLDFLEMLNLSYNKLKGKIPESLHFLTFTNSSFLGNNDLCGPPLSKGCINMTILNVIPSKKKSVDIVLFLFSGLGFGLGLAIAVVVSWGIPIRKQATRHATERIRRGSDSGGRRSGNAASWEEERLVYGVYRPRRWATPWEGEKVHDEEDDLAVDRSEISPAPVEKSNGAGSWPSITYTTPTGRATPAAARRSAAPPPLLDGSTIGPRSLAIL</sequence>
<dbReference type="InterPro" id="IPR003591">
    <property type="entry name" value="Leu-rich_rpt_typical-subtyp"/>
</dbReference>
<organism evidence="24 25">
    <name type="scientific">Oryza rufipogon</name>
    <name type="common">Brownbeard rice</name>
    <name type="synonym">Asian wild rice</name>
    <dbReference type="NCBI Taxonomy" id="4529"/>
    <lineage>
        <taxon>Eukaryota</taxon>
        <taxon>Viridiplantae</taxon>
        <taxon>Streptophyta</taxon>
        <taxon>Embryophyta</taxon>
        <taxon>Tracheophyta</taxon>
        <taxon>Spermatophyta</taxon>
        <taxon>Magnoliopsida</taxon>
        <taxon>Liliopsida</taxon>
        <taxon>Poales</taxon>
        <taxon>Poaceae</taxon>
        <taxon>BOP clade</taxon>
        <taxon>Oryzoideae</taxon>
        <taxon>Oryzeae</taxon>
        <taxon>Oryzinae</taxon>
        <taxon>Oryza</taxon>
    </lineage>
</organism>
<dbReference type="PRINTS" id="PR00019">
    <property type="entry name" value="LEURICHRPT"/>
</dbReference>
<keyword evidence="4" id="KW-1003">Cell membrane</keyword>
<evidence type="ECO:0000256" key="15">
    <source>
        <dbReference type="ARBA" id="ARBA00022989"/>
    </source>
</evidence>
<evidence type="ECO:0000313" key="25">
    <source>
        <dbReference type="Proteomes" id="UP000008022"/>
    </source>
</evidence>